<dbReference type="Pfam" id="PF00026">
    <property type="entry name" value="Asp"/>
    <property type="match status" value="1"/>
</dbReference>
<dbReference type="Proteomes" id="UP000054270">
    <property type="component" value="Unassembled WGS sequence"/>
</dbReference>
<feature type="active site" evidence="2">
    <location>
        <position position="95"/>
    </location>
</feature>
<feature type="domain" description="Peptidase A1" evidence="5">
    <location>
        <begin position="79"/>
        <end position="453"/>
    </location>
</feature>
<feature type="chain" id="PRO_5002249297" description="Peptidase A1 domain-containing protein" evidence="4">
    <location>
        <begin position="23"/>
        <end position="489"/>
    </location>
</feature>
<evidence type="ECO:0000256" key="4">
    <source>
        <dbReference type="SAM" id="SignalP"/>
    </source>
</evidence>
<keyword evidence="7" id="KW-1185">Reference proteome</keyword>
<evidence type="ECO:0000256" key="1">
    <source>
        <dbReference type="ARBA" id="ARBA00007447"/>
    </source>
</evidence>
<gene>
    <name evidence="6" type="ORF">HYPSUDRAFT_65826</name>
</gene>
<dbReference type="InterPro" id="IPR001461">
    <property type="entry name" value="Aspartic_peptidase_A1"/>
</dbReference>
<dbReference type="PRINTS" id="PR00792">
    <property type="entry name" value="PEPSIN"/>
</dbReference>
<dbReference type="AlphaFoldDB" id="A0A0D2PX34"/>
<evidence type="ECO:0000259" key="5">
    <source>
        <dbReference type="PROSITE" id="PS51767"/>
    </source>
</evidence>
<dbReference type="InterPro" id="IPR034164">
    <property type="entry name" value="Pepsin-like_dom"/>
</dbReference>
<dbReference type="OMA" id="PCTSNHT"/>
<keyword evidence="3" id="KW-1015">Disulfide bond</keyword>
<dbReference type="PANTHER" id="PTHR47966:SF74">
    <property type="entry name" value="AGR407CP"/>
    <property type="match status" value="1"/>
</dbReference>
<evidence type="ECO:0000256" key="2">
    <source>
        <dbReference type="PIRSR" id="PIRSR601461-1"/>
    </source>
</evidence>
<dbReference type="GO" id="GO:0006508">
    <property type="term" value="P:proteolysis"/>
    <property type="evidence" value="ECO:0007669"/>
    <property type="project" value="InterPro"/>
</dbReference>
<dbReference type="SUPFAM" id="SSF50630">
    <property type="entry name" value="Acid proteases"/>
    <property type="match status" value="1"/>
</dbReference>
<sequence length="489" mass="52775">MFNGVYLTTLVLFSIFLTRIVAHHRKQCATQPSIALPAFEVAITTIGAPKYDHYKAEGSKRILGIGNNLDLERGVNRLYTVPVELGGKVFHVNLDTGSSDLWLVSDKCHTNACRGASVARYPTSFFRTTSMDVEMLYGDSKSGTFASGTVGLDTASIAGIALPRHPFALIEDTNNLLVQFGASGIFGLSFPAASTVQAALLGTEEGSDIDVDDYVHSIESNGPLLSRMTEAKVLDIPTFSISLERHTNGLDGKGLLTIGNLPEGIDNSSLTWVPVRLYPGKDGGMGTFSAAPEEVRWEIEIDGVFLEGQRLPESTTPANGVDSERVSALIDTGNSLLRGPEDVVVKILQTLSPRFDPNVAGSVPSVPCGMAPALSFQIGGQMFPIDPRDFVSQLDPEDAVACQADNLVPTDPPSYGNLFRWSLGTPFFRSNLVVFHYGNLTHPSVDPPRIGLRSNVPANAYFLMREAVKIAAEKGTSLLSRFYILHILD</sequence>
<dbReference type="OrthoDB" id="3089at2759"/>
<accession>A0A0D2PX34</accession>
<dbReference type="InterPro" id="IPR033121">
    <property type="entry name" value="PEPTIDASE_A1"/>
</dbReference>
<evidence type="ECO:0000256" key="3">
    <source>
        <dbReference type="PIRSR" id="PIRSR601461-2"/>
    </source>
</evidence>
<name>A0A0D2PX34_HYPSF</name>
<dbReference type="Gene3D" id="2.40.70.10">
    <property type="entry name" value="Acid Proteases"/>
    <property type="match status" value="2"/>
</dbReference>
<protein>
    <recommendedName>
        <fullName evidence="5">Peptidase A1 domain-containing protein</fullName>
    </recommendedName>
</protein>
<keyword evidence="4" id="KW-0732">Signal</keyword>
<evidence type="ECO:0000313" key="6">
    <source>
        <dbReference type="EMBL" id="KJA24015.1"/>
    </source>
</evidence>
<feature type="signal peptide" evidence="4">
    <location>
        <begin position="1"/>
        <end position="22"/>
    </location>
</feature>
<feature type="disulfide bond" evidence="3">
    <location>
        <begin position="108"/>
        <end position="113"/>
    </location>
</feature>
<reference evidence="7" key="1">
    <citation type="submission" date="2014-04" db="EMBL/GenBank/DDBJ databases">
        <title>Evolutionary Origins and Diversification of the Mycorrhizal Mutualists.</title>
        <authorList>
            <consortium name="DOE Joint Genome Institute"/>
            <consortium name="Mycorrhizal Genomics Consortium"/>
            <person name="Kohler A."/>
            <person name="Kuo A."/>
            <person name="Nagy L.G."/>
            <person name="Floudas D."/>
            <person name="Copeland A."/>
            <person name="Barry K.W."/>
            <person name="Cichocki N."/>
            <person name="Veneault-Fourrey C."/>
            <person name="LaButti K."/>
            <person name="Lindquist E.A."/>
            <person name="Lipzen A."/>
            <person name="Lundell T."/>
            <person name="Morin E."/>
            <person name="Murat C."/>
            <person name="Riley R."/>
            <person name="Ohm R."/>
            <person name="Sun H."/>
            <person name="Tunlid A."/>
            <person name="Henrissat B."/>
            <person name="Grigoriev I.V."/>
            <person name="Hibbett D.S."/>
            <person name="Martin F."/>
        </authorList>
    </citation>
    <scope>NUCLEOTIDE SEQUENCE [LARGE SCALE GENOMIC DNA]</scope>
    <source>
        <strain evidence="7">FD-334 SS-4</strain>
    </source>
</reference>
<dbReference type="GO" id="GO:0004190">
    <property type="term" value="F:aspartic-type endopeptidase activity"/>
    <property type="evidence" value="ECO:0007669"/>
    <property type="project" value="InterPro"/>
</dbReference>
<feature type="active site" evidence="2">
    <location>
        <position position="331"/>
    </location>
</feature>
<dbReference type="CDD" id="cd05471">
    <property type="entry name" value="pepsin_like"/>
    <property type="match status" value="1"/>
</dbReference>
<dbReference type="PROSITE" id="PS51767">
    <property type="entry name" value="PEPTIDASE_A1"/>
    <property type="match status" value="1"/>
</dbReference>
<organism evidence="6 7">
    <name type="scientific">Hypholoma sublateritium (strain FD-334 SS-4)</name>
    <dbReference type="NCBI Taxonomy" id="945553"/>
    <lineage>
        <taxon>Eukaryota</taxon>
        <taxon>Fungi</taxon>
        <taxon>Dikarya</taxon>
        <taxon>Basidiomycota</taxon>
        <taxon>Agaricomycotina</taxon>
        <taxon>Agaricomycetes</taxon>
        <taxon>Agaricomycetidae</taxon>
        <taxon>Agaricales</taxon>
        <taxon>Agaricineae</taxon>
        <taxon>Strophariaceae</taxon>
        <taxon>Hypholoma</taxon>
    </lineage>
</organism>
<dbReference type="EMBL" id="KN817539">
    <property type="protein sequence ID" value="KJA24015.1"/>
    <property type="molecule type" value="Genomic_DNA"/>
</dbReference>
<comment type="similarity">
    <text evidence="1">Belongs to the peptidase A1 family.</text>
</comment>
<dbReference type="InterPro" id="IPR021109">
    <property type="entry name" value="Peptidase_aspartic_dom_sf"/>
</dbReference>
<dbReference type="STRING" id="945553.A0A0D2PX34"/>
<dbReference type="PANTHER" id="PTHR47966">
    <property type="entry name" value="BETA-SITE APP-CLEAVING ENZYME, ISOFORM A-RELATED"/>
    <property type="match status" value="1"/>
</dbReference>
<proteinExistence type="inferred from homology"/>
<evidence type="ECO:0000313" key="7">
    <source>
        <dbReference type="Proteomes" id="UP000054270"/>
    </source>
</evidence>